<dbReference type="Gene3D" id="1.10.10.10">
    <property type="entry name" value="Winged helix-like DNA-binding domain superfamily/Winged helix DNA-binding domain"/>
    <property type="match status" value="1"/>
</dbReference>
<dbReference type="InterPro" id="IPR028978">
    <property type="entry name" value="Chorismate_lyase_/UTRA_dom_sf"/>
</dbReference>
<dbReference type="InterPro" id="IPR000524">
    <property type="entry name" value="Tscrpt_reg_HTH_GntR"/>
</dbReference>
<keyword evidence="2" id="KW-0238">DNA-binding</keyword>
<dbReference type="OrthoDB" id="7363114at2"/>
<keyword evidence="1" id="KW-0805">Transcription regulation</keyword>
<comment type="caution">
    <text evidence="5">The sequence shown here is derived from an EMBL/GenBank/DDBJ whole genome shotgun (WGS) entry which is preliminary data.</text>
</comment>
<dbReference type="PRINTS" id="PR00035">
    <property type="entry name" value="HTHGNTR"/>
</dbReference>
<evidence type="ECO:0000259" key="4">
    <source>
        <dbReference type="PROSITE" id="PS50949"/>
    </source>
</evidence>
<evidence type="ECO:0000256" key="2">
    <source>
        <dbReference type="ARBA" id="ARBA00023125"/>
    </source>
</evidence>
<name>A0A0F0KNU9_9MICO</name>
<evidence type="ECO:0000313" key="6">
    <source>
        <dbReference type="Proteomes" id="UP000033725"/>
    </source>
</evidence>
<dbReference type="PANTHER" id="PTHR44846:SF16">
    <property type="entry name" value="TRANSCRIPTIONAL REGULATOR PHNF-RELATED"/>
    <property type="match status" value="1"/>
</dbReference>
<evidence type="ECO:0000313" key="5">
    <source>
        <dbReference type="EMBL" id="KJL22134.1"/>
    </source>
</evidence>
<organism evidence="5 6">
    <name type="scientific">Microbacterium oxydans</name>
    <dbReference type="NCBI Taxonomy" id="82380"/>
    <lineage>
        <taxon>Bacteria</taxon>
        <taxon>Bacillati</taxon>
        <taxon>Actinomycetota</taxon>
        <taxon>Actinomycetes</taxon>
        <taxon>Micrococcales</taxon>
        <taxon>Microbacteriaceae</taxon>
        <taxon>Microbacterium</taxon>
    </lineage>
</organism>
<dbReference type="Pfam" id="PF00392">
    <property type="entry name" value="GntR"/>
    <property type="match status" value="1"/>
</dbReference>
<dbReference type="RefSeq" id="WP_045263892.1">
    <property type="nucleotide sequence ID" value="NZ_JYIV01000026.1"/>
</dbReference>
<dbReference type="InterPro" id="IPR050679">
    <property type="entry name" value="Bact_HTH_transcr_reg"/>
</dbReference>
<accession>A0A0F0KNU9</accession>
<dbReference type="AlphaFoldDB" id="A0A0F0KNU9"/>
<dbReference type="Gene3D" id="3.40.1410.10">
    <property type="entry name" value="Chorismate lyase-like"/>
    <property type="match status" value="1"/>
</dbReference>
<gene>
    <name evidence="5" type="primary">yvoA_2</name>
    <name evidence="5" type="ORF">RN51_02014</name>
</gene>
<dbReference type="CDD" id="cd07377">
    <property type="entry name" value="WHTH_GntR"/>
    <property type="match status" value="1"/>
</dbReference>
<dbReference type="InterPro" id="IPR011663">
    <property type="entry name" value="UTRA"/>
</dbReference>
<dbReference type="InterPro" id="IPR036390">
    <property type="entry name" value="WH_DNA-bd_sf"/>
</dbReference>
<evidence type="ECO:0000256" key="3">
    <source>
        <dbReference type="ARBA" id="ARBA00023163"/>
    </source>
</evidence>
<keyword evidence="3" id="KW-0804">Transcription</keyword>
<dbReference type="Proteomes" id="UP000033725">
    <property type="component" value="Unassembled WGS sequence"/>
</dbReference>
<dbReference type="SMART" id="SM00866">
    <property type="entry name" value="UTRA"/>
    <property type="match status" value="1"/>
</dbReference>
<dbReference type="PROSITE" id="PS50949">
    <property type="entry name" value="HTH_GNTR"/>
    <property type="match status" value="1"/>
</dbReference>
<dbReference type="GO" id="GO:0003700">
    <property type="term" value="F:DNA-binding transcription factor activity"/>
    <property type="evidence" value="ECO:0007669"/>
    <property type="project" value="InterPro"/>
</dbReference>
<dbReference type="Pfam" id="PF07702">
    <property type="entry name" value="UTRA"/>
    <property type="match status" value="1"/>
</dbReference>
<feature type="domain" description="HTH gntR-type" evidence="4">
    <location>
        <begin position="16"/>
        <end position="84"/>
    </location>
</feature>
<dbReference type="SUPFAM" id="SSF64288">
    <property type="entry name" value="Chorismate lyase-like"/>
    <property type="match status" value="1"/>
</dbReference>
<reference evidence="5 6" key="1">
    <citation type="submission" date="2015-02" db="EMBL/GenBank/DDBJ databases">
        <title>Draft genome sequences of ten Microbacterium spp. with emphasis on heavy metal contaminated environments.</title>
        <authorList>
            <person name="Corretto E."/>
        </authorList>
    </citation>
    <scope>NUCLEOTIDE SEQUENCE [LARGE SCALE GENOMIC DNA]</scope>
    <source>
        <strain evidence="5 6">BEL163</strain>
    </source>
</reference>
<sequence length="255" mass="27374">MTSSISESPIRADYPEPLWIQAVNLIKVEISSGRLAEGMRLPPERELCTQLGISRVTLRKALLQLVEEGVLSSSHGRGWYVASAPVAKEWPNSLESFSETARRMGLEATSIVLRAETGHASLDEAEAIGVAPGTPIFRLDRIRLLDGVPIALDASVVPAALLPDVSKTDFAVDSLYELLDAAGSGPERADSTIEAREADAQAAESLNVAVGSPLLVMRQAAHGSDGRVVSLSTIRYVGERYRLRTVFTRGSGPTR</sequence>
<proteinExistence type="predicted"/>
<dbReference type="GO" id="GO:0003677">
    <property type="term" value="F:DNA binding"/>
    <property type="evidence" value="ECO:0007669"/>
    <property type="project" value="UniProtKB-KW"/>
</dbReference>
<evidence type="ECO:0000256" key="1">
    <source>
        <dbReference type="ARBA" id="ARBA00023015"/>
    </source>
</evidence>
<dbReference type="EMBL" id="JYIV01000026">
    <property type="protein sequence ID" value="KJL22134.1"/>
    <property type="molecule type" value="Genomic_DNA"/>
</dbReference>
<dbReference type="SMART" id="SM00345">
    <property type="entry name" value="HTH_GNTR"/>
    <property type="match status" value="1"/>
</dbReference>
<dbReference type="SUPFAM" id="SSF46785">
    <property type="entry name" value="Winged helix' DNA-binding domain"/>
    <property type="match status" value="1"/>
</dbReference>
<dbReference type="PANTHER" id="PTHR44846">
    <property type="entry name" value="MANNOSYL-D-GLYCERATE TRANSPORT/METABOLISM SYSTEM REPRESSOR MNGR-RELATED"/>
    <property type="match status" value="1"/>
</dbReference>
<protein>
    <submittedName>
        <fullName evidence="5">HTH-type transcriptional repressor YvoA</fullName>
    </submittedName>
</protein>
<dbReference type="InterPro" id="IPR036388">
    <property type="entry name" value="WH-like_DNA-bd_sf"/>
</dbReference>
<dbReference type="PATRIC" id="fig|82380.10.peg.2025"/>